<evidence type="ECO:0000256" key="9">
    <source>
        <dbReference type="ARBA" id="ARBA00022842"/>
    </source>
</evidence>
<dbReference type="NCBIfam" id="TIGR00150">
    <property type="entry name" value="T6A_YjeE"/>
    <property type="match status" value="1"/>
</dbReference>
<keyword evidence="11" id="KW-0808">Transferase</keyword>
<evidence type="ECO:0000256" key="10">
    <source>
        <dbReference type="ARBA" id="ARBA00032441"/>
    </source>
</evidence>
<name>A0A4U3L1G7_9BACT</name>
<organism evidence="11 12">
    <name type="scientific">Ilyomonas limi</name>
    <dbReference type="NCBI Taxonomy" id="2575867"/>
    <lineage>
        <taxon>Bacteria</taxon>
        <taxon>Pseudomonadati</taxon>
        <taxon>Bacteroidota</taxon>
        <taxon>Chitinophagia</taxon>
        <taxon>Chitinophagales</taxon>
        <taxon>Chitinophagaceae</taxon>
        <taxon>Ilyomonas</taxon>
    </lineage>
</organism>
<evidence type="ECO:0000256" key="5">
    <source>
        <dbReference type="ARBA" id="ARBA00022694"/>
    </source>
</evidence>
<dbReference type="PANTHER" id="PTHR33540">
    <property type="entry name" value="TRNA THREONYLCARBAMOYLADENOSINE BIOSYNTHESIS PROTEIN TSAE"/>
    <property type="match status" value="1"/>
</dbReference>
<keyword evidence="5" id="KW-0819">tRNA processing</keyword>
<dbReference type="PANTHER" id="PTHR33540:SF2">
    <property type="entry name" value="TRNA THREONYLCARBAMOYLADENOSINE BIOSYNTHESIS PROTEIN TSAE"/>
    <property type="match status" value="1"/>
</dbReference>
<accession>A0A4U3L1G7</accession>
<dbReference type="GO" id="GO:0016740">
    <property type="term" value="F:transferase activity"/>
    <property type="evidence" value="ECO:0007669"/>
    <property type="project" value="UniProtKB-KW"/>
</dbReference>
<comment type="subcellular location">
    <subcellularLocation>
        <location evidence="1">Cytoplasm</location>
    </subcellularLocation>
</comment>
<reference evidence="11 12" key="1">
    <citation type="submission" date="2019-05" db="EMBL/GenBank/DDBJ databases">
        <title>Panacibacter sp. strain 17mud1-8 Genome sequencing and assembly.</title>
        <authorList>
            <person name="Chhetri G."/>
        </authorList>
    </citation>
    <scope>NUCLEOTIDE SEQUENCE [LARGE SCALE GENOMIC DNA]</scope>
    <source>
        <strain evidence="11 12">17mud1-8</strain>
    </source>
</reference>
<evidence type="ECO:0000313" key="11">
    <source>
        <dbReference type="EMBL" id="TKK68838.1"/>
    </source>
</evidence>
<evidence type="ECO:0000256" key="6">
    <source>
        <dbReference type="ARBA" id="ARBA00022723"/>
    </source>
</evidence>
<dbReference type="Gene3D" id="3.40.50.300">
    <property type="entry name" value="P-loop containing nucleotide triphosphate hydrolases"/>
    <property type="match status" value="1"/>
</dbReference>
<dbReference type="RefSeq" id="WP_137261459.1">
    <property type="nucleotide sequence ID" value="NZ_SZQL01000006.1"/>
</dbReference>
<evidence type="ECO:0000256" key="2">
    <source>
        <dbReference type="ARBA" id="ARBA00007599"/>
    </source>
</evidence>
<dbReference type="GO" id="GO:0046872">
    <property type="term" value="F:metal ion binding"/>
    <property type="evidence" value="ECO:0007669"/>
    <property type="project" value="UniProtKB-KW"/>
</dbReference>
<dbReference type="InterPro" id="IPR003442">
    <property type="entry name" value="T6A_TsaE"/>
</dbReference>
<keyword evidence="4" id="KW-0963">Cytoplasm</keyword>
<dbReference type="Proteomes" id="UP000305848">
    <property type="component" value="Unassembled WGS sequence"/>
</dbReference>
<dbReference type="OrthoDB" id="9815896at2"/>
<evidence type="ECO:0000256" key="3">
    <source>
        <dbReference type="ARBA" id="ARBA00019010"/>
    </source>
</evidence>
<keyword evidence="12" id="KW-1185">Reference proteome</keyword>
<keyword evidence="7" id="KW-0547">Nucleotide-binding</keyword>
<dbReference type="SUPFAM" id="SSF52540">
    <property type="entry name" value="P-loop containing nucleoside triphosphate hydrolases"/>
    <property type="match status" value="1"/>
</dbReference>
<dbReference type="GO" id="GO:0005737">
    <property type="term" value="C:cytoplasm"/>
    <property type="evidence" value="ECO:0007669"/>
    <property type="project" value="UniProtKB-SubCell"/>
</dbReference>
<evidence type="ECO:0000256" key="1">
    <source>
        <dbReference type="ARBA" id="ARBA00004496"/>
    </source>
</evidence>
<keyword evidence="9" id="KW-0460">Magnesium</keyword>
<dbReference type="InterPro" id="IPR027417">
    <property type="entry name" value="P-loop_NTPase"/>
</dbReference>
<evidence type="ECO:0000256" key="7">
    <source>
        <dbReference type="ARBA" id="ARBA00022741"/>
    </source>
</evidence>
<sequence length="137" mass="15385">MQMEFTKENIDKAAQQVWNHGKEHSVWAFHAPMGAGKTTFISALCKAVLGVQENISSPTFAIINQYQSPVAGTIYHMDWYRLKSEEEAIQAGVEDAISNSNLCLIEWPEVAPALLPENSLHIYIELTGDDRRVIKIQ</sequence>
<gene>
    <name evidence="11" type="primary">tsaE</name>
    <name evidence="11" type="ORF">FC093_09075</name>
</gene>
<dbReference type="GO" id="GO:0005524">
    <property type="term" value="F:ATP binding"/>
    <property type="evidence" value="ECO:0007669"/>
    <property type="project" value="UniProtKB-KW"/>
</dbReference>
<protein>
    <recommendedName>
        <fullName evidence="3">tRNA threonylcarbamoyladenosine biosynthesis protein TsaE</fullName>
    </recommendedName>
    <alternativeName>
        <fullName evidence="10">t(6)A37 threonylcarbamoyladenosine biosynthesis protein TsaE</fullName>
    </alternativeName>
</protein>
<dbReference type="AlphaFoldDB" id="A0A4U3L1G7"/>
<comment type="caution">
    <text evidence="11">The sequence shown here is derived from an EMBL/GenBank/DDBJ whole genome shotgun (WGS) entry which is preliminary data.</text>
</comment>
<evidence type="ECO:0000256" key="4">
    <source>
        <dbReference type="ARBA" id="ARBA00022490"/>
    </source>
</evidence>
<dbReference type="Pfam" id="PF02367">
    <property type="entry name" value="TsaE"/>
    <property type="match status" value="1"/>
</dbReference>
<evidence type="ECO:0000313" key="12">
    <source>
        <dbReference type="Proteomes" id="UP000305848"/>
    </source>
</evidence>
<keyword evidence="6" id="KW-0479">Metal-binding</keyword>
<comment type="similarity">
    <text evidence="2">Belongs to the TsaE family.</text>
</comment>
<keyword evidence="8" id="KW-0067">ATP-binding</keyword>
<evidence type="ECO:0000256" key="8">
    <source>
        <dbReference type="ARBA" id="ARBA00022840"/>
    </source>
</evidence>
<dbReference type="GO" id="GO:0002949">
    <property type="term" value="P:tRNA threonylcarbamoyladenosine modification"/>
    <property type="evidence" value="ECO:0007669"/>
    <property type="project" value="InterPro"/>
</dbReference>
<proteinExistence type="inferred from homology"/>
<dbReference type="EMBL" id="SZQL01000006">
    <property type="protein sequence ID" value="TKK68838.1"/>
    <property type="molecule type" value="Genomic_DNA"/>
</dbReference>